<dbReference type="NCBIfam" id="TIGR00370">
    <property type="entry name" value="5-oxoprolinase subunit PxpB"/>
    <property type="match status" value="1"/>
</dbReference>
<dbReference type="AlphaFoldDB" id="A0A316LFA3"/>
<feature type="domain" description="Carboxyltransferase" evidence="4">
    <location>
        <begin position="6"/>
        <end position="207"/>
    </location>
</feature>
<organism evidence="5 6">
    <name type="scientific">Flagellimonas aquimarina</name>
    <dbReference type="NCBI Taxonomy" id="2201895"/>
    <lineage>
        <taxon>Bacteria</taxon>
        <taxon>Pseudomonadati</taxon>
        <taxon>Bacteroidota</taxon>
        <taxon>Flavobacteriia</taxon>
        <taxon>Flavobacteriales</taxon>
        <taxon>Flavobacteriaceae</taxon>
        <taxon>Flagellimonas</taxon>
    </lineage>
</organism>
<dbReference type="EMBL" id="QGEG01000002">
    <property type="protein sequence ID" value="PWL38760.1"/>
    <property type="molecule type" value="Genomic_DNA"/>
</dbReference>
<name>A0A316LFA3_9FLAO</name>
<dbReference type="SUPFAM" id="SSF160467">
    <property type="entry name" value="PH0987 N-terminal domain-like"/>
    <property type="match status" value="1"/>
</dbReference>
<evidence type="ECO:0000256" key="2">
    <source>
        <dbReference type="ARBA" id="ARBA00022801"/>
    </source>
</evidence>
<dbReference type="PANTHER" id="PTHR34698:SF2">
    <property type="entry name" value="5-OXOPROLINASE SUBUNIT B"/>
    <property type="match status" value="1"/>
</dbReference>
<dbReference type="SMART" id="SM00796">
    <property type="entry name" value="AHS1"/>
    <property type="match status" value="1"/>
</dbReference>
<dbReference type="Proteomes" id="UP000245762">
    <property type="component" value="Unassembled WGS sequence"/>
</dbReference>
<evidence type="ECO:0000256" key="1">
    <source>
        <dbReference type="ARBA" id="ARBA00022741"/>
    </source>
</evidence>
<dbReference type="PANTHER" id="PTHR34698">
    <property type="entry name" value="5-OXOPROLINASE SUBUNIT B"/>
    <property type="match status" value="1"/>
</dbReference>
<accession>A0A316LFA3</accession>
<dbReference type="InterPro" id="IPR003833">
    <property type="entry name" value="CT_C_D"/>
</dbReference>
<keyword evidence="1" id="KW-0547">Nucleotide-binding</keyword>
<dbReference type="InterPro" id="IPR029000">
    <property type="entry name" value="Cyclophilin-like_dom_sf"/>
</dbReference>
<dbReference type="Gene3D" id="3.30.1360.40">
    <property type="match status" value="1"/>
</dbReference>
<dbReference type="Pfam" id="PF02682">
    <property type="entry name" value="CT_C_D"/>
    <property type="match status" value="1"/>
</dbReference>
<keyword evidence="3" id="KW-0067">ATP-binding</keyword>
<evidence type="ECO:0000313" key="5">
    <source>
        <dbReference type="EMBL" id="PWL38760.1"/>
    </source>
</evidence>
<dbReference type="GO" id="GO:0005524">
    <property type="term" value="F:ATP binding"/>
    <property type="evidence" value="ECO:0007669"/>
    <property type="project" value="UniProtKB-KW"/>
</dbReference>
<dbReference type="InterPro" id="IPR010016">
    <property type="entry name" value="PxpB"/>
</dbReference>
<protein>
    <submittedName>
        <fullName evidence="5">Allophanate hydrolase subunit 1</fullName>
    </submittedName>
</protein>
<sequence>MKSYPINIKPYGQRAVLMEWPNKVEESILEDILQFVECFKALNLPNWEMSAAYNSLTLVNFREEVDFENINELILECYSKRMDSKVKNERFLWKIPVCYNIDFGIDIEEVSKTLKLSVKELIELHTSFEYMVYGIGFLPGFMYLGGLPEALEIPRRKEPRLSVAKGSVGLASKQTGIYPQDSPGGWNIIGSCPIPIFNPKLEKPCFVNVGDKIQFYEISRAEYDLRKIEGEVGIYKPEKIALDA</sequence>
<reference evidence="5 6" key="1">
    <citation type="submission" date="2018-05" db="EMBL/GenBank/DDBJ databases">
        <title>Complete genome sequence of Flagellimonas aquimarina ECD12 isolated from seaweed Ecklonia cava.</title>
        <authorList>
            <person name="Choi S."/>
            <person name="Seong C."/>
        </authorList>
    </citation>
    <scope>NUCLEOTIDE SEQUENCE [LARGE SCALE GENOMIC DNA]</scope>
    <source>
        <strain evidence="5 6">ECD12</strain>
    </source>
</reference>
<dbReference type="GO" id="GO:0016787">
    <property type="term" value="F:hydrolase activity"/>
    <property type="evidence" value="ECO:0007669"/>
    <property type="project" value="UniProtKB-KW"/>
</dbReference>
<evidence type="ECO:0000259" key="4">
    <source>
        <dbReference type="SMART" id="SM00796"/>
    </source>
</evidence>
<evidence type="ECO:0000256" key="3">
    <source>
        <dbReference type="ARBA" id="ARBA00022840"/>
    </source>
</evidence>
<dbReference type="Gene3D" id="2.40.100.10">
    <property type="entry name" value="Cyclophilin-like"/>
    <property type="match status" value="1"/>
</dbReference>
<dbReference type="OrthoDB" id="9778567at2"/>
<gene>
    <name evidence="5" type="ORF">DKG77_10975</name>
</gene>
<comment type="caution">
    <text evidence="5">The sequence shown here is derived from an EMBL/GenBank/DDBJ whole genome shotgun (WGS) entry which is preliminary data.</text>
</comment>
<dbReference type="RefSeq" id="WP_109662946.1">
    <property type="nucleotide sequence ID" value="NZ_QGEG01000002.1"/>
</dbReference>
<keyword evidence="2 5" id="KW-0378">Hydrolase</keyword>
<proteinExistence type="predicted"/>
<evidence type="ECO:0000313" key="6">
    <source>
        <dbReference type="Proteomes" id="UP000245762"/>
    </source>
</evidence>
<keyword evidence="6" id="KW-1185">Reference proteome</keyword>
<dbReference type="SUPFAM" id="SSF50891">
    <property type="entry name" value="Cyclophilin-like"/>
    <property type="match status" value="1"/>
</dbReference>